<dbReference type="PANTHER" id="PTHR18964">
    <property type="entry name" value="ROK (REPRESSOR, ORF, KINASE) FAMILY"/>
    <property type="match status" value="1"/>
</dbReference>
<dbReference type="AlphaFoldDB" id="A0A1M7R8Y9"/>
<name>A0A1M7R8Y9_9ACTN</name>
<keyword evidence="2" id="KW-0808">Transferase</keyword>
<gene>
    <name evidence="2" type="ORF">SAMN05443668_108310</name>
</gene>
<evidence type="ECO:0000313" key="3">
    <source>
        <dbReference type="Proteomes" id="UP000184440"/>
    </source>
</evidence>
<dbReference type="EMBL" id="FRCS01000008">
    <property type="protein sequence ID" value="SHN42703.1"/>
    <property type="molecule type" value="Genomic_DNA"/>
</dbReference>
<dbReference type="InterPro" id="IPR049874">
    <property type="entry name" value="ROK_cs"/>
</dbReference>
<reference evidence="2 3" key="1">
    <citation type="submission" date="2016-11" db="EMBL/GenBank/DDBJ databases">
        <authorList>
            <person name="Jaros S."/>
            <person name="Januszkiewicz K."/>
            <person name="Wedrychowicz H."/>
        </authorList>
    </citation>
    <scope>NUCLEOTIDE SEQUENCE [LARGE SCALE GENOMIC DNA]</scope>
    <source>
        <strain evidence="2 3">DSM 46144</strain>
    </source>
</reference>
<dbReference type="Pfam" id="PF00480">
    <property type="entry name" value="ROK"/>
    <property type="match status" value="1"/>
</dbReference>
<dbReference type="STRING" id="134849.SAMN05443668_108310"/>
<dbReference type="Proteomes" id="UP000184440">
    <property type="component" value="Unassembled WGS sequence"/>
</dbReference>
<dbReference type="PROSITE" id="PS01125">
    <property type="entry name" value="ROK"/>
    <property type="match status" value="1"/>
</dbReference>
<sequence>MGLVVGVDVGGARIAAGLVDPDGRVLIRQTVPTPPRPTDLVPCVQALVNAFRGGYTISAVGLGIAGFVDRDRSTVLFSSLAGWADQPIGVELEQHLDLPVVVENSGSAAAWAEVRYGAGIGETSLVSCVIGTGLGGGFVIDGHPYRGRFGVAAEYGHIPVVPGGLLCGCGNRGCWQMYASGAALAREAKQLAVSGAPEAKPLLARAGGDVDEIGYRVVAAVARDGDPAALALVENLGRWLGTGIATVASVLDPGCVVIGGGLLAALAGVAASADGDGVELLLESARDEFRRSLPGRGYRREASIEPSRLGTDAGLVGAADLARSRR</sequence>
<dbReference type="InterPro" id="IPR000600">
    <property type="entry name" value="ROK"/>
</dbReference>
<dbReference type="Gene3D" id="3.30.420.40">
    <property type="match status" value="2"/>
</dbReference>
<comment type="similarity">
    <text evidence="1">Belongs to the ROK (NagC/XylR) family.</text>
</comment>
<dbReference type="PANTHER" id="PTHR18964:SF173">
    <property type="entry name" value="GLUCOKINASE"/>
    <property type="match status" value="1"/>
</dbReference>
<evidence type="ECO:0000313" key="2">
    <source>
        <dbReference type="EMBL" id="SHN42703.1"/>
    </source>
</evidence>
<dbReference type="SUPFAM" id="SSF53067">
    <property type="entry name" value="Actin-like ATPase domain"/>
    <property type="match status" value="1"/>
</dbReference>
<dbReference type="OrthoDB" id="9810372at2"/>
<dbReference type="GO" id="GO:0016301">
    <property type="term" value="F:kinase activity"/>
    <property type="evidence" value="ECO:0007669"/>
    <property type="project" value="UniProtKB-KW"/>
</dbReference>
<accession>A0A1M7R8Y9</accession>
<dbReference type="RefSeq" id="WP_073260536.1">
    <property type="nucleotide sequence ID" value="NZ_FRCS01000008.1"/>
</dbReference>
<dbReference type="InterPro" id="IPR043129">
    <property type="entry name" value="ATPase_NBD"/>
</dbReference>
<evidence type="ECO:0000256" key="1">
    <source>
        <dbReference type="ARBA" id="ARBA00006479"/>
    </source>
</evidence>
<organism evidence="2 3">
    <name type="scientific">Cryptosporangium aurantiacum</name>
    <dbReference type="NCBI Taxonomy" id="134849"/>
    <lineage>
        <taxon>Bacteria</taxon>
        <taxon>Bacillati</taxon>
        <taxon>Actinomycetota</taxon>
        <taxon>Actinomycetes</taxon>
        <taxon>Cryptosporangiales</taxon>
        <taxon>Cryptosporangiaceae</taxon>
        <taxon>Cryptosporangium</taxon>
    </lineage>
</organism>
<proteinExistence type="inferred from homology"/>
<protein>
    <submittedName>
        <fullName evidence="2">Glucokinase</fullName>
    </submittedName>
</protein>
<keyword evidence="3" id="KW-1185">Reference proteome</keyword>
<keyword evidence="2" id="KW-0418">Kinase</keyword>